<name>A0A1Y2H4K0_9FUNG</name>
<reference evidence="1 2" key="1">
    <citation type="submission" date="2016-07" db="EMBL/GenBank/DDBJ databases">
        <title>Pervasive Adenine N6-methylation of Active Genes in Fungi.</title>
        <authorList>
            <consortium name="DOE Joint Genome Institute"/>
            <person name="Mondo S.J."/>
            <person name="Dannebaum R.O."/>
            <person name="Kuo R.C."/>
            <person name="Labutti K."/>
            <person name="Haridas S."/>
            <person name="Kuo A."/>
            <person name="Salamov A."/>
            <person name="Ahrendt S.R."/>
            <person name="Lipzen A."/>
            <person name="Sullivan W."/>
            <person name="Andreopoulos W.B."/>
            <person name="Clum A."/>
            <person name="Lindquist E."/>
            <person name="Daum C."/>
            <person name="Ramamoorthy G.K."/>
            <person name="Gryganskyi A."/>
            <person name="Culley D."/>
            <person name="Magnuson J.K."/>
            <person name="James T.Y."/>
            <person name="O'Malley M.A."/>
            <person name="Stajich J.E."/>
            <person name="Spatafora J.W."/>
            <person name="Visel A."/>
            <person name="Grigoriev I.V."/>
        </authorList>
    </citation>
    <scope>NUCLEOTIDE SEQUENCE [LARGE SCALE GENOMIC DNA]</scope>
    <source>
        <strain evidence="1 2">NRRL 3116</strain>
    </source>
</reference>
<gene>
    <name evidence="1" type="ORF">BCR41DRAFT_418035</name>
</gene>
<dbReference type="InParanoid" id="A0A1Y2H4K0"/>
<dbReference type="OrthoDB" id="2276543at2759"/>
<evidence type="ECO:0000313" key="1">
    <source>
        <dbReference type="EMBL" id="ORZ28944.1"/>
    </source>
</evidence>
<accession>A0A1Y2H4K0</accession>
<dbReference type="AlphaFoldDB" id="A0A1Y2H4K0"/>
<protein>
    <recommendedName>
        <fullName evidence="3">DDE Tnp4 domain-containing protein</fullName>
    </recommendedName>
</protein>
<evidence type="ECO:0000313" key="2">
    <source>
        <dbReference type="Proteomes" id="UP000193648"/>
    </source>
</evidence>
<dbReference type="STRING" id="64571.A0A1Y2H4K0"/>
<sequence>MVRYRNFDRHPLSAREGTLSAMKMLLMWTLQFPKTCPTALLPLLAIKKYRTARYLVSRTRLSFLKSSVHRDQVLANSSPRIFKKAFRMTKEQMDVVVDLIKDHPCFQSTGYRVQPSVRIQLMVALQRLAHNGSLASYESIDPSMGVSVGTAHKYYQRVITALCAIANDIIKWPDANRKAEIKLAFAKAGFPDLIGIIDGTDLPHLRAPSWKRDFWATRKGRFAMGATAICDHEGIFTAFYTGVLRQEDVDVATAHVLACVVLHNVLTRLDKDDQELMDPESNATLEQGQEQQKWVREVQDGVTEGFQAQECLEEDIDFSDWKAVERYEAAMKVLGDIKRAKLKATMFNETSL</sequence>
<dbReference type="Proteomes" id="UP000193648">
    <property type="component" value="Unassembled WGS sequence"/>
</dbReference>
<dbReference type="EMBL" id="MCFF01000001">
    <property type="protein sequence ID" value="ORZ28944.1"/>
    <property type="molecule type" value="Genomic_DNA"/>
</dbReference>
<evidence type="ECO:0008006" key="3">
    <source>
        <dbReference type="Google" id="ProtNLM"/>
    </source>
</evidence>
<comment type="caution">
    <text evidence="1">The sequence shown here is derived from an EMBL/GenBank/DDBJ whole genome shotgun (WGS) entry which is preliminary data.</text>
</comment>
<proteinExistence type="predicted"/>
<keyword evidence="2" id="KW-1185">Reference proteome</keyword>
<organism evidence="1 2">
    <name type="scientific">Lobosporangium transversale</name>
    <dbReference type="NCBI Taxonomy" id="64571"/>
    <lineage>
        <taxon>Eukaryota</taxon>
        <taxon>Fungi</taxon>
        <taxon>Fungi incertae sedis</taxon>
        <taxon>Mucoromycota</taxon>
        <taxon>Mortierellomycotina</taxon>
        <taxon>Mortierellomycetes</taxon>
        <taxon>Mortierellales</taxon>
        <taxon>Mortierellaceae</taxon>
        <taxon>Lobosporangium</taxon>
    </lineage>
</organism>
<dbReference type="RefSeq" id="XP_021886617.1">
    <property type="nucleotide sequence ID" value="XM_022029570.1"/>
</dbReference>
<dbReference type="GeneID" id="33571413"/>